<dbReference type="STRING" id="650164.K5WG76"/>
<organism evidence="3 4">
    <name type="scientific">Phanerochaete carnosa (strain HHB-10118-sp)</name>
    <name type="common">White-rot fungus</name>
    <name type="synonym">Peniophora carnosa</name>
    <dbReference type="NCBI Taxonomy" id="650164"/>
    <lineage>
        <taxon>Eukaryota</taxon>
        <taxon>Fungi</taxon>
        <taxon>Dikarya</taxon>
        <taxon>Basidiomycota</taxon>
        <taxon>Agaricomycotina</taxon>
        <taxon>Agaricomycetes</taxon>
        <taxon>Polyporales</taxon>
        <taxon>Phanerochaetaceae</taxon>
        <taxon>Phanerochaete</taxon>
    </lineage>
</organism>
<dbReference type="AlphaFoldDB" id="K5WG76"/>
<dbReference type="KEGG" id="pco:PHACADRAFT_252136"/>
<evidence type="ECO:0000313" key="3">
    <source>
        <dbReference type="EMBL" id="EKM58104.1"/>
    </source>
</evidence>
<dbReference type="InParanoid" id="K5WG76"/>
<dbReference type="EMBL" id="JH930470">
    <property type="protein sequence ID" value="EKM58104.1"/>
    <property type="molecule type" value="Genomic_DNA"/>
</dbReference>
<keyword evidence="2" id="KW-0472">Membrane</keyword>
<dbReference type="OrthoDB" id="2657661at2759"/>
<feature type="transmembrane region" description="Helical" evidence="2">
    <location>
        <begin position="468"/>
        <end position="487"/>
    </location>
</feature>
<feature type="transmembrane region" description="Helical" evidence="2">
    <location>
        <begin position="583"/>
        <end position="605"/>
    </location>
</feature>
<keyword evidence="2" id="KW-0812">Transmembrane</keyword>
<dbReference type="HOGENOM" id="CLU_015091_2_2_1"/>
<evidence type="ECO:0000256" key="2">
    <source>
        <dbReference type="SAM" id="Phobius"/>
    </source>
</evidence>
<gene>
    <name evidence="3" type="ORF">PHACADRAFT_252136</name>
</gene>
<keyword evidence="2" id="KW-1133">Transmembrane helix</keyword>
<accession>K5WG76</accession>
<evidence type="ECO:0000256" key="1">
    <source>
        <dbReference type="SAM" id="MobiDB-lite"/>
    </source>
</evidence>
<proteinExistence type="predicted"/>
<dbReference type="Proteomes" id="UP000008370">
    <property type="component" value="Unassembled WGS sequence"/>
</dbReference>
<dbReference type="GeneID" id="18915410"/>
<feature type="compositionally biased region" description="Polar residues" evidence="1">
    <location>
        <begin position="19"/>
        <end position="28"/>
    </location>
</feature>
<keyword evidence="4" id="KW-1185">Reference proteome</keyword>
<feature type="compositionally biased region" description="Low complexity" evidence="1">
    <location>
        <begin position="43"/>
        <end position="59"/>
    </location>
</feature>
<evidence type="ECO:0008006" key="5">
    <source>
        <dbReference type="Google" id="ProtNLM"/>
    </source>
</evidence>
<protein>
    <recommendedName>
        <fullName evidence="5">WW domain-containing protein</fullName>
    </recommendedName>
</protein>
<dbReference type="RefSeq" id="XP_007393431.1">
    <property type="nucleotide sequence ID" value="XM_007393369.1"/>
</dbReference>
<evidence type="ECO:0000313" key="4">
    <source>
        <dbReference type="Proteomes" id="UP000008370"/>
    </source>
</evidence>
<name>K5WG76_PHACS</name>
<feature type="region of interest" description="Disordered" evidence="1">
    <location>
        <begin position="12"/>
        <end position="62"/>
    </location>
</feature>
<sequence length="671" mass="74232">MSTVPLPVGGSIGKISYTRKGSTRTTLRSLPPALILSPRSSTGSIPRVSSPPGSSSSTGYDLGPVAESPISDHAVFGSSSSILFGRSSGLDEAPIPVSGLPALPDDNVPGRGGLVSMVDSDNVPIVGSNAPARRDTDGGNVIRIESADAALPIICIAPFDVNGMKYCRSIFYPPDASGSIISKLEPGKRKFKRPGIPRGWKAHECPEGKLYFHHKSRRLLTMIDIENDQNRRQIERAGDDLLSQLASMDAPDDAEMTLMKTEDAIGYYVASMADQCVFWFKEVDVSLVTNGDRAVVSEMHLEKAIREQFWQHVEMFPNHRGLPRVAIRELKDTFAYGLCDYVTSQTSMFAYDPDTIEKLSKCMAGMKEDEINPANTAAAARLLNTIYKERFLHFHGEIGARLDRKESAFKADIRGPRSFIFICISPFLFFMPFVYLKELERTYVDNSVHYYFWRQFIEGLKRDWENSITPATVLLSANVGFLAINSIDTTSPNKSAAQISSYISSIFSLFIYIVAQILSRHHRHHNNGQAHDALQYILKREDRLIGLQGVAIAFSLPTALFLWSMVTFLVALMFVFFADSSVATKVAMGVIVGFMAVVVILLLYLESEGTIAEQSPLPRGWALLAKTLRSFWERWSNKDLAVGGSLRLRKRKHVKEESLASTVTLSSLPGP</sequence>
<reference evidence="3 4" key="1">
    <citation type="journal article" date="2012" name="BMC Genomics">
        <title>Comparative genomics of the white-rot fungi, Phanerochaete carnosa and P. chrysosporium, to elucidate the genetic basis of the distinct wood types they colonize.</title>
        <authorList>
            <person name="Suzuki H."/>
            <person name="MacDonald J."/>
            <person name="Syed K."/>
            <person name="Salamov A."/>
            <person name="Hori C."/>
            <person name="Aerts A."/>
            <person name="Henrissat B."/>
            <person name="Wiebenga A."/>
            <person name="vanKuyk P.A."/>
            <person name="Barry K."/>
            <person name="Lindquist E."/>
            <person name="LaButti K."/>
            <person name="Lapidus A."/>
            <person name="Lucas S."/>
            <person name="Coutinho P."/>
            <person name="Gong Y."/>
            <person name="Samejima M."/>
            <person name="Mahadevan R."/>
            <person name="Abou-Zaid M."/>
            <person name="de Vries R.P."/>
            <person name="Igarashi K."/>
            <person name="Yadav J.S."/>
            <person name="Grigoriev I.V."/>
            <person name="Master E.R."/>
        </authorList>
    </citation>
    <scope>NUCLEOTIDE SEQUENCE [LARGE SCALE GENOMIC DNA]</scope>
    <source>
        <strain evidence="3 4">HHB-10118-sp</strain>
    </source>
</reference>
<feature type="transmembrane region" description="Helical" evidence="2">
    <location>
        <begin position="544"/>
        <end position="577"/>
    </location>
</feature>
<feature type="transmembrane region" description="Helical" evidence="2">
    <location>
        <begin position="418"/>
        <end position="436"/>
    </location>
</feature>
<feature type="transmembrane region" description="Helical" evidence="2">
    <location>
        <begin position="499"/>
        <end position="518"/>
    </location>
</feature>